<keyword evidence="2" id="KW-0472">Membrane</keyword>
<evidence type="ECO:0000313" key="3">
    <source>
        <dbReference type="EMBL" id="KKP66470.1"/>
    </source>
</evidence>
<evidence type="ECO:0000256" key="2">
    <source>
        <dbReference type="SAM" id="Phobius"/>
    </source>
</evidence>
<sequence length="401" mass="41894">MNNFTPLKSKKKQKSNFFLIANIFLMILVVGITGYYLRNKLITTEEKAYVPTSERPCSEYHATNGCGEALKECAVKAPRCEWINSGQTTVWSGGVGSPEVQCPGQCVGEGGEGGFEIPKCPNGQDPICESPAVTSCVRIMNCEIPSKILVQNGFCGTDPLKITCQTNCTCETQVTPTPTQPAATNTPPPPTNTPSPTPTQPVMSTCNSLCSNSTPCFNEEPGPNELVCTSLGAAQKCRNKSCPSSPNCICPTITPSATPIITNTPTPTGTPGPTATNTPVPSATPTTPPGQPTNTPGPTATPIPVLCGTKDCDNTTNPCRSGYNCVQAHDGSNYCTSPDFTEACKANPSYNTCCTAPGAPTATPTEIVLAKTTITPAPPASGTPAWLMFIIPALILIVGLL</sequence>
<proteinExistence type="predicted"/>
<dbReference type="PATRIC" id="fig|1618485.3.peg.790"/>
<evidence type="ECO:0000256" key="1">
    <source>
        <dbReference type="SAM" id="MobiDB-lite"/>
    </source>
</evidence>
<organism evidence="3 4">
    <name type="scientific">Candidatus Roizmanbacteria bacterium GW2011_GWC2_35_12</name>
    <dbReference type="NCBI Taxonomy" id="1618485"/>
    <lineage>
        <taxon>Bacteria</taxon>
        <taxon>Candidatus Roizmaniibacteriota</taxon>
    </lineage>
</organism>
<evidence type="ECO:0000313" key="4">
    <source>
        <dbReference type="Proteomes" id="UP000034127"/>
    </source>
</evidence>
<feature type="transmembrane region" description="Helical" evidence="2">
    <location>
        <begin position="17"/>
        <end position="37"/>
    </location>
</feature>
<feature type="transmembrane region" description="Helical" evidence="2">
    <location>
        <begin position="383"/>
        <end position="400"/>
    </location>
</feature>
<reference evidence="3 4" key="1">
    <citation type="journal article" date="2015" name="Nature">
        <title>rRNA introns, odd ribosomes, and small enigmatic genomes across a large radiation of phyla.</title>
        <authorList>
            <person name="Brown C.T."/>
            <person name="Hug L.A."/>
            <person name="Thomas B.C."/>
            <person name="Sharon I."/>
            <person name="Castelle C.J."/>
            <person name="Singh A."/>
            <person name="Wilkins M.J."/>
            <person name="Williams K.H."/>
            <person name="Banfield J.F."/>
        </authorList>
    </citation>
    <scope>NUCLEOTIDE SEQUENCE [LARGE SCALE GENOMIC DNA]</scope>
</reference>
<dbReference type="EMBL" id="LBPX01000032">
    <property type="protein sequence ID" value="KKP66470.1"/>
    <property type="molecule type" value="Genomic_DNA"/>
</dbReference>
<feature type="compositionally biased region" description="Low complexity" evidence="1">
    <location>
        <begin position="176"/>
        <end position="185"/>
    </location>
</feature>
<keyword evidence="2" id="KW-0812">Transmembrane</keyword>
<feature type="region of interest" description="Disordered" evidence="1">
    <location>
        <begin position="176"/>
        <end position="199"/>
    </location>
</feature>
<gene>
    <name evidence="3" type="ORF">UR63_C0032G0008</name>
</gene>
<feature type="compositionally biased region" description="Pro residues" evidence="1">
    <location>
        <begin position="186"/>
        <end position="199"/>
    </location>
</feature>
<protein>
    <submittedName>
        <fullName evidence="3">Integrin alpha beta-propellor repeat protein</fullName>
    </submittedName>
</protein>
<dbReference type="Proteomes" id="UP000034127">
    <property type="component" value="Unassembled WGS sequence"/>
</dbReference>
<feature type="region of interest" description="Disordered" evidence="1">
    <location>
        <begin position="260"/>
        <end position="300"/>
    </location>
</feature>
<dbReference type="GO" id="GO:0007229">
    <property type="term" value="P:integrin-mediated signaling pathway"/>
    <property type="evidence" value="ECO:0007669"/>
    <property type="project" value="UniProtKB-KW"/>
</dbReference>
<accession>A0A0G0DTX0</accession>
<name>A0A0G0DTX0_9BACT</name>
<dbReference type="AlphaFoldDB" id="A0A0G0DTX0"/>
<comment type="caution">
    <text evidence="3">The sequence shown here is derived from an EMBL/GenBank/DDBJ whole genome shotgun (WGS) entry which is preliminary data.</text>
</comment>
<feature type="compositionally biased region" description="Low complexity" evidence="1">
    <location>
        <begin position="260"/>
        <end position="285"/>
    </location>
</feature>
<keyword evidence="3" id="KW-0401">Integrin</keyword>
<keyword evidence="2" id="KW-1133">Transmembrane helix</keyword>